<keyword evidence="2" id="KW-1185">Reference proteome</keyword>
<comment type="caution">
    <text evidence="1">The sequence shown here is derived from an EMBL/GenBank/DDBJ whole genome shotgun (WGS) entry which is preliminary data.</text>
</comment>
<accession>A0A917YBF7</accession>
<gene>
    <name evidence="1" type="ORF">GCM10011579_078330</name>
</gene>
<dbReference type="EMBL" id="BMMM01000019">
    <property type="protein sequence ID" value="GGN86484.1"/>
    <property type="molecule type" value="Genomic_DNA"/>
</dbReference>
<dbReference type="AlphaFoldDB" id="A0A917YBF7"/>
<evidence type="ECO:0000313" key="2">
    <source>
        <dbReference type="Proteomes" id="UP000600365"/>
    </source>
</evidence>
<dbReference type="Proteomes" id="UP000600365">
    <property type="component" value="Unassembled WGS sequence"/>
</dbReference>
<reference evidence="1 2" key="1">
    <citation type="journal article" date="2014" name="Int. J. Syst. Evol. Microbiol.">
        <title>Complete genome sequence of Corynebacterium casei LMG S-19264T (=DSM 44701T), isolated from a smear-ripened cheese.</title>
        <authorList>
            <consortium name="US DOE Joint Genome Institute (JGI-PGF)"/>
            <person name="Walter F."/>
            <person name="Albersmeier A."/>
            <person name="Kalinowski J."/>
            <person name="Ruckert C."/>
        </authorList>
    </citation>
    <scope>NUCLEOTIDE SEQUENCE [LARGE SCALE GENOMIC DNA]</scope>
    <source>
        <strain evidence="1 2">CGMCC 4.7111</strain>
    </source>
</reference>
<sequence length="86" mass="9622">MQSGYCMQYPFWMYSPLAERCTLGAVGPPRTDVDPSRLQRLTKVADIHMPSSILTRFAVHTVPVLTGHLDHYAVRRHAPLSTSAGR</sequence>
<protein>
    <submittedName>
        <fullName evidence="1">Uncharacterized protein</fullName>
    </submittedName>
</protein>
<name>A0A917YBF7_9ACTN</name>
<organism evidence="1 2">
    <name type="scientific">Streptomyces albiflavescens</name>
    <dbReference type="NCBI Taxonomy" id="1623582"/>
    <lineage>
        <taxon>Bacteria</taxon>
        <taxon>Bacillati</taxon>
        <taxon>Actinomycetota</taxon>
        <taxon>Actinomycetes</taxon>
        <taxon>Kitasatosporales</taxon>
        <taxon>Streptomycetaceae</taxon>
        <taxon>Streptomyces</taxon>
    </lineage>
</organism>
<evidence type="ECO:0000313" key="1">
    <source>
        <dbReference type="EMBL" id="GGN86484.1"/>
    </source>
</evidence>
<proteinExistence type="predicted"/>